<keyword evidence="1" id="KW-0732">Signal</keyword>
<evidence type="ECO:0000256" key="3">
    <source>
        <dbReference type="ARBA" id="ARBA00023157"/>
    </source>
</evidence>
<dbReference type="SUPFAM" id="SSF49265">
    <property type="entry name" value="Fibronectin type III"/>
    <property type="match status" value="1"/>
</dbReference>
<dbReference type="InterPro" id="IPR013783">
    <property type="entry name" value="Ig-like_fold"/>
</dbReference>
<dbReference type="PROSITE" id="PS50835">
    <property type="entry name" value="IG_LIKE"/>
    <property type="match status" value="2"/>
</dbReference>
<evidence type="ECO:0000313" key="6">
    <source>
        <dbReference type="Proteomes" id="UP000694865"/>
    </source>
</evidence>
<dbReference type="SMART" id="SM00409">
    <property type="entry name" value="IG"/>
    <property type="match status" value="3"/>
</dbReference>
<reference evidence="7" key="1">
    <citation type="submission" date="2025-08" db="UniProtKB">
        <authorList>
            <consortium name="RefSeq"/>
        </authorList>
    </citation>
    <scope>IDENTIFICATION</scope>
    <source>
        <tissue evidence="7">Testes</tissue>
    </source>
</reference>
<dbReference type="InterPro" id="IPR051170">
    <property type="entry name" value="Neural/epithelial_adhesion"/>
</dbReference>
<evidence type="ECO:0000256" key="2">
    <source>
        <dbReference type="ARBA" id="ARBA00022737"/>
    </source>
</evidence>
<dbReference type="RefSeq" id="XP_006825143.1">
    <property type="nucleotide sequence ID" value="XM_006825080.1"/>
</dbReference>
<dbReference type="SMART" id="SM00408">
    <property type="entry name" value="IGc2"/>
    <property type="match status" value="3"/>
</dbReference>
<dbReference type="InterPro" id="IPR036179">
    <property type="entry name" value="Ig-like_dom_sf"/>
</dbReference>
<sequence>MKVGTRKLEVGTRKFEVGSRKLELRSRNNSNNITPDILIGPVGETVEMKCTVSSGLPKWYRVVPGSGDIQLSDGTLTLNPYQIVGDQSSGEYFLQIPNVQLGNSHTFQCELFNADPPYLQAILTVIDEGGDLEMICQNVGVPTPFKYTWTLANIYGNTITLSEVTDTPQLNNIQPSDAGTYTCIATIEYYDDTEDTSSDTTSIIVNYSPRVNKDIKRSGASKGATIACEADALPTANITWYKHCNEINNGGNRRRVIEFVDDNIRQSTLWIFNVLPESDYGVYMCKSVNRLGSDIHHITLNETVIPETPVNIELTDRYYDRLTIELIPMFHQGVPLGEVNYYIEYRSPLDASFLTWPSHGRGTTNTIVIVYNLEPSTAYEFKVK</sequence>
<dbReference type="Pfam" id="PF07679">
    <property type="entry name" value="I-set"/>
    <property type="match status" value="1"/>
</dbReference>
<dbReference type="InterPro" id="IPR003961">
    <property type="entry name" value="FN3_dom"/>
</dbReference>
<dbReference type="InterPro" id="IPR013098">
    <property type="entry name" value="Ig_I-set"/>
</dbReference>
<feature type="domain" description="Ig-like" evidence="5">
    <location>
        <begin position="117"/>
        <end position="202"/>
    </location>
</feature>
<dbReference type="SUPFAM" id="SSF48726">
    <property type="entry name" value="Immunoglobulin"/>
    <property type="match status" value="2"/>
</dbReference>
<keyword evidence="2" id="KW-0677">Repeat</keyword>
<keyword evidence="4" id="KW-0393">Immunoglobulin domain</keyword>
<protein>
    <submittedName>
        <fullName evidence="7">Hemicentin-1-like</fullName>
    </submittedName>
</protein>
<dbReference type="InterPro" id="IPR003599">
    <property type="entry name" value="Ig_sub"/>
</dbReference>
<gene>
    <name evidence="7" type="primary">LOC102803840</name>
</gene>
<dbReference type="PANTHER" id="PTHR12231">
    <property type="entry name" value="CTX-RELATED TYPE I TRANSMEMBRANE PROTEIN"/>
    <property type="match status" value="1"/>
</dbReference>
<feature type="domain" description="Ig-like" evidence="5">
    <location>
        <begin position="209"/>
        <end position="301"/>
    </location>
</feature>
<proteinExistence type="predicted"/>
<dbReference type="Gene3D" id="2.60.40.10">
    <property type="entry name" value="Immunoglobulins"/>
    <property type="match status" value="4"/>
</dbReference>
<dbReference type="InterPro" id="IPR036116">
    <property type="entry name" value="FN3_sf"/>
</dbReference>
<dbReference type="Proteomes" id="UP000694865">
    <property type="component" value="Unplaced"/>
</dbReference>
<evidence type="ECO:0000313" key="7">
    <source>
        <dbReference type="RefSeq" id="XP_006825143.1"/>
    </source>
</evidence>
<evidence type="ECO:0000256" key="1">
    <source>
        <dbReference type="ARBA" id="ARBA00022729"/>
    </source>
</evidence>
<accession>A0ABM0MYQ2</accession>
<name>A0ABM0MYQ2_SACKO</name>
<dbReference type="CDD" id="cd00063">
    <property type="entry name" value="FN3"/>
    <property type="match status" value="1"/>
</dbReference>
<evidence type="ECO:0000259" key="5">
    <source>
        <dbReference type="PROSITE" id="PS50835"/>
    </source>
</evidence>
<dbReference type="InterPro" id="IPR003598">
    <property type="entry name" value="Ig_sub2"/>
</dbReference>
<keyword evidence="3" id="KW-1015">Disulfide bond</keyword>
<dbReference type="GeneID" id="102803840"/>
<dbReference type="InterPro" id="IPR007110">
    <property type="entry name" value="Ig-like_dom"/>
</dbReference>
<dbReference type="CDD" id="cd00096">
    <property type="entry name" value="Ig"/>
    <property type="match status" value="1"/>
</dbReference>
<organism evidence="6 7">
    <name type="scientific">Saccoglossus kowalevskii</name>
    <name type="common">Acorn worm</name>
    <dbReference type="NCBI Taxonomy" id="10224"/>
    <lineage>
        <taxon>Eukaryota</taxon>
        <taxon>Metazoa</taxon>
        <taxon>Hemichordata</taxon>
        <taxon>Enteropneusta</taxon>
        <taxon>Harrimaniidae</taxon>
        <taxon>Saccoglossus</taxon>
    </lineage>
</organism>
<evidence type="ECO:0000256" key="4">
    <source>
        <dbReference type="ARBA" id="ARBA00023319"/>
    </source>
</evidence>
<dbReference type="PANTHER" id="PTHR12231:SF222">
    <property type="entry name" value="V-SET AND IMMUNOGLOBULIN DOMAIN-CONTAINING PROTEIN 10"/>
    <property type="match status" value="1"/>
</dbReference>
<dbReference type="Pfam" id="PF13927">
    <property type="entry name" value="Ig_3"/>
    <property type="match status" value="1"/>
</dbReference>
<keyword evidence="6" id="KW-1185">Reference proteome</keyword>